<accession>A0A4R1QTJ1</accession>
<name>A0A4R1QTJ1_9FIRM</name>
<dbReference type="STRING" id="1650663.GCA_001486665_02598"/>
<proteinExistence type="predicted"/>
<comment type="caution">
    <text evidence="1">The sequence shown here is derived from an EMBL/GenBank/DDBJ whole genome shotgun (WGS) entry which is preliminary data.</text>
</comment>
<evidence type="ECO:0000313" key="2">
    <source>
        <dbReference type="Proteomes" id="UP000295184"/>
    </source>
</evidence>
<dbReference type="RefSeq" id="WP_058965614.1">
    <property type="nucleotide sequence ID" value="NZ_CABKVM010000018.1"/>
</dbReference>
<organism evidence="1 2">
    <name type="scientific">Allofournierella massiliensis</name>
    <dbReference type="NCBI Taxonomy" id="1650663"/>
    <lineage>
        <taxon>Bacteria</taxon>
        <taxon>Bacillati</taxon>
        <taxon>Bacillota</taxon>
        <taxon>Clostridia</taxon>
        <taxon>Eubacteriales</taxon>
        <taxon>Oscillospiraceae</taxon>
        <taxon>Allofournierella</taxon>
    </lineage>
</organism>
<dbReference type="Proteomes" id="UP000295184">
    <property type="component" value="Unassembled WGS sequence"/>
</dbReference>
<gene>
    <name evidence="1" type="ORF">EDD77_11379</name>
</gene>
<evidence type="ECO:0000313" key="1">
    <source>
        <dbReference type="EMBL" id="TCL56413.1"/>
    </source>
</evidence>
<dbReference type="EMBL" id="SLUM01000013">
    <property type="protein sequence ID" value="TCL56413.1"/>
    <property type="molecule type" value="Genomic_DNA"/>
</dbReference>
<reference evidence="1 2" key="1">
    <citation type="submission" date="2019-03" db="EMBL/GenBank/DDBJ databases">
        <title>Genomic Encyclopedia of Type Strains, Phase IV (KMG-IV): sequencing the most valuable type-strain genomes for metagenomic binning, comparative biology and taxonomic classification.</title>
        <authorList>
            <person name="Goeker M."/>
        </authorList>
    </citation>
    <scope>NUCLEOTIDE SEQUENCE [LARGE SCALE GENOMIC DNA]</scope>
    <source>
        <strain evidence="1 2">DSM 100451</strain>
    </source>
</reference>
<dbReference type="AlphaFoldDB" id="A0A4R1QTJ1"/>
<sequence length="112" mass="12191">MYAIKLTPGMAPEIVELSNGVQAELAGAPYAVSIDPAGLFFAFVDEMAQLECAGEGGYYCRATHEHLYGTVFVTRHDCQLEPCSIHAEDIGRVIGLLKEFDAWEEDNHASGL</sequence>
<protein>
    <submittedName>
        <fullName evidence="1">Uncharacterized protein</fullName>
    </submittedName>
</protein>
<dbReference type="OrthoDB" id="9889151at2"/>